<protein>
    <recommendedName>
        <fullName evidence="12">Prepilin peptidase</fullName>
    </recommendedName>
</protein>
<sequence length="264" mass="30532">MAWLVLYLFIFLFGLIIGSFLNCVIYRLEKEEKLTGRSYCPHCKKTLNWKYLIPIFSFLFLWGRCGFCKKKISIQYPLVEILTALIFVIIFNIFLASNLIYLVFLFYITSALIVILVYDLKYYLIPDTVLFPAIFIVFFYRLFENIFIFQSTSGILHFVNYIGAGLIASGFFLLIFLISKGNWMGFGDVKLAILLGLILGLPNILVGLFLAFFFGAIIGIILMLFNKKGLKSEIPFAPFLILGTFTALFWGQEIINWYTHFLIY</sequence>
<evidence type="ECO:0000256" key="5">
    <source>
        <dbReference type="ARBA" id="ARBA00022989"/>
    </source>
</evidence>
<feature type="transmembrane region" description="Helical" evidence="7">
    <location>
        <begin position="75"/>
        <end position="94"/>
    </location>
</feature>
<dbReference type="EMBL" id="MHOQ01000005">
    <property type="protein sequence ID" value="OGZ67429.1"/>
    <property type="molecule type" value="Genomic_DNA"/>
</dbReference>
<organism evidence="10 11">
    <name type="scientific">Candidatus Staskawiczbacteria bacterium RIFCSPHIGHO2_02_FULL_33_16</name>
    <dbReference type="NCBI Taxonomy" id="1802204"/>
    <lineage>
        <taxon>Bacteria</taxon>
        <taxon>Candidatus Staskawicziibacteriota</taxon>
    </lineage>
</organism>
<comment type="subcellular location">
    <subcellularLocation>
        <location evidence="1">Cell membrane</location>
        <topology evidence="1">Multi-pass membrane protein</topology>
    </subcellularLocation>
</comment>
<dbReference type="InterPro" id="IPR000045">
    <property type="entry name" value="Prepilin_IV_endopep_pep"/>
</dbReference>
<feature type="domain" description="Prepilin peptidase A24 N-terminal" evidence="9">
    <location>
        <begin position="12"/>
        <end position="91"/>
    </location>
</feature>
<dbReference type="AlphaFoldDB" id="A0A1G2HYD8"/>
<evidence type="ECO:0000313" key="10">
    <source>
        <dbReference type="EMBL" id="OGZ67429.1"/>
    </source>
</evidence>
<dbReference type="PANTHER" id="PTHR30487">
    <property type="entry name" value="TYPE 4 PREPILIN-LIKE PROTEINS LEADER PEPTIDE-PROCESSING ENZYME"/>
    <property type="match status" value="1"/>
</dbReference>
<evidence type="ECO:0000256" key="7">
    <source>
        <dbReference type="SAM" id="Phobius"/>
    </source>
</evidence>
<feature type="transmembrane region" description="Helical" evidence="7">
    <location>
        <begin position="124"/>
        <end position="143"/>
    </location>
</feature>
<accession>A0A1G2HYD8</accession>
<reference evidence="10 11" key="1">
    <citation type="journal article" date="2016" name="Nat. Commun.">
        <title>Thousands of microbial genomes shed light on interconnected biogeochemical processes in an aquifer system.</title>
        <authorList>
            <person name="Anantharaman K."/>
            <person name="Brown C.T."/>
            <person name="Hug L.A."/>
            <person name="Sharon I."/>
            <person name="Castelle C.J."/>
            <person name="Probst A.J."/>
            <person name="Thomas B.C."/>
            <person name="Singh A."/>
            <person name="Wilkins M.J."/>
            <person name="Karaoz U."/>
            <person name="Brodie E.L."/>
            <person name="Williams K.H."/>
            <person name="Hubbard S.S."/>
            <person name="Banfield J.F."/>
        </authorList>
    </citation>
    <scope>NUCLEOTIDE SEQUENCE [LARGE SCALE GENOMIC DNA]</scope>
</reference>
<feature type="transmembrane region" description="Helical" evidence="7">
    <location>
        <begin position="47"/>
        <end position="63"/>
    </location>
</feature>
<keyword evidence="3" id="KW-1003">Cell membrane</keyword>
<gene>
    <name evidence="10" type="ORF">A3D34_02195</name>
</gene>
<evidence type="ECO:0000256" key="2">
    <source>
        <dbReference type="ARBA" id="ARBA00005801"/>
    </source>
</evidence>
<keyword evidence="4 7" id="KW-0812">Transmembrane</keyword>
<dbReference type="InterPro" id="IPR010627">
    <property type="entry name" value="Prepilin_pept_A24_N"/>
</dbReference>
<feature type="transmembrane region" description="Helical" evidence="7">
    <location>
        <begin position="6"/>
        <end position="26"/>
    </location>
</feature>
<evidence type="ECO:0000256" key="1">
    <source>
        <dbReference type="ARBA" id="ARBA00004651"/>
    </source>
</evidence>
<dbReference type="InterPro" id="IPR050882">
    <property type="entry name" value="Prepilin_peptidase/N-MTase"/>
</dbReference>
<dbReference type="Proteomes" id="UP000179183">
    <property type="component" value="Unassembled WGS sequence"/>
</dbReference>
<dbReference type="Pfam" id="PF06750">
    <property type="entry name" value="A24_N_bact"/>
    <property type="match status" value="1"/>
</dbReference>
<dbReference type="GO" id="GO:0004190">
    <property type="term" value="F:aspartic-type endopeptidase activity"/>
    <property type="evidence" value="ECO:0007669"/>
    <property type="project" value="InterPro"/>
</dbReference>
<evidence type="ECO:0000256" key="3">
    <source>
        <dbReference type="ARBA" id="ARBA00022475"/>
    </source>
</evidence>
<feature type="transmembrane region" description="Helical" evidence="7">
    <location>
        <begin position="155"/>
        <end position="179"/>
    </location>
</feature>
<evidence type="ECO:0008006" key="12">
    <source>
        <dbReference type="Google" id="ProtNLM"/>
    </source>
</evidence>
<keyword evidence="5 7" id="KW-1133">Transmembrane helix</keyword>
<dbReference type="GO" id="GO:0005886">
    <property type="term" value="C:plasma membrane"/>
    <property type="evidence" value="ECO:0007669"/>
    <property type="project" value="UniProtKB-SubCell"/>
</dbReference>
<feature type="transmembrane region" description="Helical" evidence="7">
    <location>
        <begin position="191"/>
        <end position="224"/>
    </location>
</feature>
<dbReference type="GO" id="GO:0006465">
    <property type="term" value="P:signal peptide processing"/>
    <property type="evidence" value="ECO:0007669"/>
    <property type="project" value="TreeGrafter"/>
</dbReference>
<dbReference type="Gene3D" id="1.20.120.1220">
    <property type="match status" value="1"/>
</dbReference>
<keyword evidence="6 7" id="KW-0472">Membrane</keyword>
<evidence type="ECO:0000256" key="6">
    <source>
        <dbReference type="ARBA" id="ARBA00023136"/>
    </source>
</evidence>
<evidence type="ECO:0000256" key="4">
    <source>
        <dbReference type="ARBA" id="ARBA00022692"/>
    </source>
</evidence>
<feature type="transmembrane region" description="Helical" evidence="7">
    <location>
        <begin position="236"/>
        <end position="258"/>
    </location>
</feature>
<dbReference type="PANTHER" id="PTHR30487:SF0">
    <property type="entry name" value="PREPILIN LEADER PEPTIDASE_N-METHYLTRANSFERASE-RELATED"/>
    <property type="match status" value="1"/>
</dbReference>
<feature type="transmembrane region" description="Helical" evidence="7">
    <location>
        <begin position="99"/>
        <end position="118"/>
    </location>
</feature>
<dbReference type="Pfam" id="PF01478">
    <property type="entry name" value="Peptidase_A24"/>
    <property type="match status" value="1"/>
</dbReference>
<comment type="similarity">
    <text evidence="2">Belongs to the peptidase A24 family.</text>
</comment>
<name>A0A1G2HYD8_9BACT</name>
<evidence type="ECO:0000259" key="8">
    <source>
        <dbReference type="Pfam" id="PF01478"/>
    </source>
</evidence>
<evidence type="ECO:0000259" key="9">
    <source>
        <dbReference type="Pfam" id="PF06750"/>
    </source>
</evidence>
<evidence type="ECO:0000313" key="11">
    <source>
        <dbReference type="Proteomes" id="UP000179183"/>
    </source>
</evidence>
<feature type="domain" description="Prepilin type IV endopeptidase peptidase" evidence="8">
    <location>
        <begin position="108"/>
        <end position="220"/>
    </location>
</feature>
<proteinExistence type="inferred from homology"/>
<comment type="caution">
    <text evidence="10">The sequence shown here is derived from an EMBL/GenBank/DDBJ whole genome shotgun (WGS) entry which is preliminary data.</text>
</comment>